<evidence type="ECO:0000313" key="2">
    <source>
        <dbReference type="Ensembl" id="ENSMMOP00000024664.1"/>
    </source>
</evidence>
<protein>
    <recommendedName>
        <fullName evidence="1">FDX-ACB domain-containing protein</fullName>
    </recommendedName>
</protein>
<evidence type="ECO:0000313" key="3">
    <source>
        <dbReference type="Proteomes" id="UP000261620"/>
    </source>
</evidence>
<dbReference type="Gene3D" id="3.30.930.10">
    <property type="entry name" value="Bira Bifunctional Protein, Domain 2"/>
    <property type="match status" value="1"/>
</dbReference>
<keyword evidence="3" id="KW-1185">Reference proteome</keyword>
<reference evidence="2" key="2">
    <citation type="submission" date="2025-09" db="UniProtKB">
        <authorList>
            <consortium name="Ensembl"/>
        </authorList>
    </citation>
    <scope>IDENTIFICATION</scope>
</reference>
<dbReference type="OMA" id="IRFGVDC"/>
<dbReference type="Pfam" id="PF10354">
    <property type="entry name" value="BMT5-like"/>
    <property type="match status" value="1"/>
</dbReference>
<feature type="domain" description="FDX-ACB" evidence="1">
    <location>
        <begin position="492"/>
        <end position="583"/>
    </location>
</feature>
<dbReference type="Ensembl" id="ENSMMOT00000025077.1">
    <property type="protein sequence ID" value="ENSMMOP00000024664.1"/>
    <property type="gene ID" value="ENSMMOG00000018749.1"/>
</dbReference>
<name>A0A3Q3XF81_MOLML</name>
<dbReference type="Gene3D" id="3.40.50.150">
    <property type="entry name" value="Vaccinia Virus protein VP39"/>
    <property type="match status" value="1"/>
</dbReference>
<proteinExistence type="predicted"/>
<dbReference type="Gene3D" id="3.30.70.380">
    <property type="entry name" value="Ferrodoxin-fold anticodon-binding domain"/>
    <property type="match status" value="1"/>
</dbReference>
<dbReference type="InterPro" id="IPR005121">
    <property type="entry name" value="Fdx_antiC-bd"/>
</dbReference>
<dbReference type="PANTHER" id="PTHR11538">
    <property type="entry name" value="PHENYLALANYL-TRNA SYNTHETASE"/>
    <property type="match status" value="1"/>
</dbReference>
<dbReference type="PROSITE" id="PS51447">
    <property type="entry name" value="FDX_ACB"/>
    <property type="match status" value="1"/>
</dbReference>
<dbReference type="SUPFAM" id="SSF53335">
    <property type="entry name" value="S-adenosyl-L-methionine-dependent methyltransferases"/>
    <property type="match status" value="1"/>
</dbReference>
<dbReference type="InterPro" id="IPR045864">
    <property type="entry name" value="aa-tRNA-synth_II/BPL/LPL"/>
</dbReference>
<evidence type="ECO:0000259" key="1">
    <source>
        <dbReference type="PROSITE" id="PS51447"/>
    </source>
</evidence>
<dbReference type="SUPFAM" id="SSF54991">
    <property type="entry name" value="Anticodon-binding domain of PheRS"/>
    <property type="match status" value="1"/>
</dbReference>
<dbReference type="InterPro" id="IPR019446">
    <property type="entry name" value="BMT5-like"/>
</dbReference>
<organism evidence="2 3">
    <name type="scientific">Mola mola</name>
    <name type="common">Ocean sunfish</name>
    <name type="synonym">Tetraodon mola</name>
    <dbReference type="NCBI Taxonomy" id="94237"/>
    <lineage>
        <taxon>Eukaryota</taxon>
        <taxon>Metazoa</taxon>
        <taxon>Chordata</taxon>
        <taxon>Craniata</taxon>
        <taxon>Vertebrata</taxon>
        <taxon>Euteleostomi</taxon>
        <taxon>Actinopterygii</taxon>
        <taxon>Neopterygii</taxon>
        <taxon>Teleostei</taxon>
        <taxon>Neoteleostei</taxon>
        <taxon>Acanthomorphata</taxon>
        <taxon>Eupercaria</taxon>
        <taxon>Tetraodontiformes</taxon>
        <taxon>Molidae</taxon>
        <taxon>Mola</taxon>
    </lineage>
</organism>
<dbReference type="GO" id="GO:0005737">
    <property type="term" value="C:cytoplasm"/>
    <property type="evidence" value="ECO:0007669"/>
    <property type="project" value="TreeGrafter"/>
</dbReference>
<dbReference type="Pfam" id="PF03147">
    <property type="entry name" value="FDX-ACB"/>
    <property type="match status" value="1"/>
</dbReference>
<dbReference type="FunFam" id="3.40.50.150:FF:000361">
    <property type="entry name" value="Ferredoxin-fold anticodon-binding domain-containing protein 1 homolog"/>
    <property type="match status" value="1"/>
</dbReference>
<dbReference type="Proteomes" id="UP000261620">
    <property type="component" value="Unplaced"/>
</dbReference>
<accession>A0A3Q3XF81</accession>
<dbReference type="GO" id="GO:0070475">
    <property type="term" value="P:rRNA base methylation"/>
    <property type="evidence" value="ECO:0007669"/>
    <property type="project" value="InterPro"/>
</dbReference>
<dbReference type="AlphaFoldDB" id="A0A3Q3XF81"/>
<dbReference type="InterPro" id="IPR029063">
    <property type="entry name" value="SAM-dependent_MTases_sf"/>
</dbReference>
<dbReference type="InterPro" id="IPR036690">
    <property type="entry name" value="Fdx_antiC-bd_sf"/>
</dbReference>
<dbReference type="GO" id="GO:0070042">
    <property type="term" value="F:rRNA (uridine-N3-)-methyltransferase activity"/>
    <property type="evidence" value="ECO:0007669"/>
    <property type="project" value="InterPro"/>
</dbReference>
<dbReference type="SMART" id="SM00896">
    <property type="entry name" value="FDX-ACB"/>
    <property type="match status" value="1"/>
</dbReference>
<sequence>MSLSGSILLVGEGNFSFSASLSQSRSEAAGGGITATCLQGQDEALRHEGAAESIEIINRGTVLFEVDCTKLGECAALQGRAFDRVVFNFPHCGRKSGVKKNRELLKSFFLSCVQVLAEGGEVHVSLCNGQGGTPADHPTREWHNSWQVAAMAAEAHLILTDVHPFQREKHQSYKCTGYRSQDKGFHVEKALLHVFTRSLPYTAAQAIVMEEAVEGETIQYNVPAELSDYIFRGFLCSGSVHPVRLAQDFLLKRLAEKWSVSMTMETFPLLLTAKQLQMCCHEVDATHYYWIELLQKDRECTDTRSENLKPACCPNVDPEREGGIYVLRPSLLPQAEELLTKKEESIKDAGISSLLFGMSGLVFRNVSINPWALPSFHELVLRGVFPSACNPVTLHGQMLETLLAPYGVSLVSEQGGLCLTAQPMGLVGRVFASNAGDDVPHVSITVCLNLDLLAVLLFSLPDWRLLWSHDPRFLKQFTLRPSPGKAFRPLSLFPEHISFDISFWTGLTWEERKFHVVVREASCGTVEQVKLVDRFSHPDLSQTSYCYRLTYRSHTHALSHTQALQFHKQLESLLSSRLQVTIR</sequence>
<reference evidence="2" key="1">
    <citation type="submission" date="2025-08" db="UniProtKB">
        <authorList>
            <consortium name="Ensembl"/>
        </authorList>
    </citation>
    <scope>IDENTIFICATION</scope>
</reference>
<dbReference type="PANTHER" id="PTHR11538:SF26">
    <property type="entry name" value="FERREDOXIN-FOLD ANTICODON-BINDING DOMAIN-CONTAINING PROTEIN 1"/>
    <property type="match status" value="1"/>
</dbReference>